<name>A0A4R8CHG3_9ACTN</name>
<protein>
    <submittedName>
        <fullName evidence="2">Ribosomal protein S18 acetylase RimI-like enzyme</fullName>
    </submittedName>
</protein>
<sequence length="195" mass="22331">MTYVDELVVARYDSAATLKLRDDLVGLWVDWEADILPAYAASHDDQDDPWFHPDQFWERLVELYLPGRDFELVAGRIAGVVVGYAFGSPRDQHGAIWDDLRSTYPAWGLSAEPVPMYMFREFATHPDNQRKGIGRRVHDALLRRRPEPVAELLVRKDNIPAQAAYRSWGWAQLGEKQPVPDSPMFDRLILRLAGT</sequence>
<dbReference type="GO" id="GO:0016747">
    <property type="term" value="F:acyltransferase activity, transferring groups other than amino-acyl groups"/>
    <property type="evidence" value="ECO:0007669"/>
    <property type="project" value="InterPro"/>
</dbReference>
<dbReference type="Proteomes" id="UP000295146">
    <property type="component" value="Unassembled WGS sequence"/>
</dbReference>
<accession>A0A4R8CHG3</accession>
<evidence type="ECO:0000313" key="3">
    <source>
        <dbReference type="Proteomes" id="UP000295146"/>
    </source>
</evidence>
<evidence type="ECO:0000313" key="2">
    <source>
        <dbReference type="EMBL" id="TDW75155.1"/>
    </source>
</evidence>
<gene>
    <name evidence="2" type="ORF">EV653_0276</name>
</gene>
<comment type="caution">
    <text evidence="2">The sequence shown here is derived from an EMBL/GenBank/DDBJ whole genome shotgun (WGS) entry which is preliminary data.</text>
</comment>
<evidence type="ECO:0000259" key="1">
    <source>
        <dbReference type="PROSITE" id="PS51186"/>
    </source>
</evidence>
<dbReference type="OrthoDB" id="3216107at2"/>
<dbReference type="PROSITE" id="PS51186">
    <property type="entry name" value="GNAT"/>
    <property type="match status" value="1"/>
</dbReference>
<dbReference type="InterPro" id="IPR016181">
    <property type="entry name" value="Acyl_CoA_acyltransferase"/>
</dbReference>
<organism evidence="2 3">
    <name type="scientific">Kribbella pratensis</name>
    <dbReference type="NCBI Taxonomy" id="2512112"/>
    <lineage>
        <taxon>Bacteria</taxon>
        <taxon>Bacillati</taxon>
        <taxon>Actinomycetota</taxon>
        <taxon>Actinomycetes</taxon>
        <taxon>Propionibacteriales</taxon>
        <taxon>Kribbellaceae</taxon>
        <taxon>Kribbella</taxon>
    </lineage>
</organism>
<dbReference type="InterPro" id="IPR000182">
    <property type="entry name" value="GNAT_dom"/>
</dbReference>
<dbReference type="Gene3D" id="3.40.630.30">
    <property type="match status" value="1"/>
</dbReference>
<dbReference type="Pfam" id="PF00583">
    <property type="entry name" value="Acetyltransf_1"/>
    <property type="match status" value="1"/>
</dbReference>
<dbReference type="AlphaFoldDB" id="A0A4R8CHG3"/>
<proteinExistence type="predicted"/>
<dbReference type="EMBL" id="SODP01000001">
    <property type="protein sequence ID" value="TDW75155.1"/>
    <property type="molecule type" value="Genomic_DNA"/>
</dbReference>
<keyword evidence="2" id="KW-0689">Ribosomal protein</keyword>
<feature type="domain" description="N-acetyltransferase" evidence="1">
    <location>
        <begin position="26"/>
        <end position="193"/>
    </location>
</feature>
<dbReference type="GO" id="GO:0005840">
    <property type="term" value="C:ribosome"/>
    <property type="evidence" value="ECO:0007669"/>
    <property type="project" value="UniProtKB-KW"/>
</dbReference>
<keyword evidence="3" id="KW-1185">Reference proteome</keyword>
<reference evidence="2 3" key="1">
    <citation type="submission" date="2019-03" db="EMBL/GenBank/DDBJ databases">
        <title>Genomic Encyclopedia of Type Strains, Phase III (KMG-III): the genomes of soil and plant-associated and newly described type strains.</title>
        <authorList>
            <person name="Whitman W."/>
        </authorList>
    </citation>
    <scope>NUCLEOTIDE SEQUENCE [LARGE SCALE GENOMIC DNA]</scope>
    <source>
        <strain evidence="2 3">VKM Ac-2573</strain>
    </source>
</reference>
<keyword evidence="2" id="KW-0687">Ribonucleoprotein</keyword>
<dbReference type="SUPFAM" id="SSF55729">
    <property type="entry name" value="Acyl-CoA N-acyltransferases (Nat)"/>
    <property type="match status" value="1"/>
</dbReference>
<dbReference type="RefSeq" id="WP_134097125.1">
    <property type="nucleotide sequence ID" value="NZ_SODP01000001.1"/>
</dbReference>